<gene>
    <name evidence="1" type="ORF">COU90_03040</name>
</gene>
<dbReference type="EMBL" id="PFEF01000006">
    <property type="protein sequence ID" value="PJE64397.1"/>
    <property type="molecule type" value="Genomic_DNA"/>
</dbReference>
<dbReference type="Proteomes" id="UP000229098">
    <property type="component" value="Unassembled WGS sequence"/>
</dbReference>
<organism evidence="1 2">
    <name type="scientific">Candidatus Ryanbacteria bacterium CG10_big_fil_rev_8_21_14_0_10_43_42</name>
    <dbReference type="NCBI Taxonomy" id="1974864"/>
    <lineage>
        <taxon>Bacteria</taxon>
        <taxon>Candidatus Ryaniibacteriota</taxon>
    </lineage>
</organism>
<sequence>MKTLKCDMCDHEAQGETFGEWMNNLKPHYTEAHAEVMKGKADLTPEQQKTEMQKWMDENKARFEAA</sequence>
<dbReference type="AlphaFoldDB" id="A0A2M8KWW5"/>
<proteinExistence type="predicted"/>
<comment type="caution">
    <text evidence="1">The sequence shown here is derived from an EMBL/GenBank/DDBJ whole genome shotgun (WGS) entry which is preliminary data.</text>
</comment>
<reference evidence="2" key="1">
    <citation type="submission" date="2017-09" db="EMBL/GenBank/DDBJ databases">
        <title>Depth-based differentiation of microbial function through sediment-hosted aquifers and enrichment of novel symbionts in the deep terrestrial subsurface.</title>
        <authorList>
            <person name="Probst A.J."/>
            <person name="Ladd B."/>
            <person name="Jarett J.K."/>
            <person name="Geller-Mcgrath D.E."/>
            <person name="Sieber C.M.K."/>
            <person name="Emerson J.B."/>
            <person name="Anantharaman K."/>
            <person name="Thomas B.C."/>
            <person name="Malmstrom R."/>
            <person name="Stieglmeier M."/>
            <person name="Klingl A."/>
            <person name="Woyke T."/>
            <person name="Ryan C.M."/>
            <person name="Banfield J.F."/>
        </authorList>
    </citation>
    <scope>NUCLEOTIDE SEQUENCE [LARGE SCALE GENOMIC DNA]</scope>
</reference>
<evidence type="ECO:0000313" key="2">
    <source>
        <dbReference type="Proteomes" id="UP000229098"/>
    </source>
</evidence>
<protein>
    <recommendedName>
        <fullName evidence="3">DUF1059 domain-containing protein</fullName>
    </recommendedName>
</protein>
<name>A0A2M8KWW5_9BACT</name>
<evidence type="ECO:0000313" key="1">
    <source>
        <dbReference type="EMBL" id="PJE64397.1"/>
    </source>
</evidence>
<accession>A0A2M8KWW5</accession>
<evidence type="ECO:0008006" key="3">
    <source>
        <dbReference type="Google" id="ProtNLM"/>
    </source>
</evidence>